<feature type="domain" description="DUF58" evidence="1">
    <location>
        <begin position="55"/>
        <end position="266"/>
    </location>
</feature>
<keyword evidence="3" id="KW-1185">Reference proteome</keyword>
<evidence type="ECO:0000313" key="2">
    <source>
        <dbReference type="EMBL" id="MCA6064432.1"/>
    </source>
</evidence>
<reference evidence="2 3" key="1">
    <citation type="submission" date="2020-12" db="EMBL/GenBank/DDBJ databases">
        <title>Novel Thalassolituus-related marine hydrocarbonoclastic bacteria mediated algae-derived hydrocarbons mineralization in twilight zone of the northern South China Sea.</title>
        <authorList>
            <person name="Dong C."/>
        </authorList>
    </citation>
    <scope>NUCLEOTIDE SEQUENCE [LARGE SCALE GENOMIC DNA]</scope>
    <source>
        <strain evidence="2 3">IMCC1826</strain>
    </source>
</reference>
<dbReference type="PANTHER" id="PTHR33608:SF12">
    <property type="entry name" value="DUF58 DOMAIN-CONTAINING PROTEIN"/>
    <property type="match status" value="1"/>
</dbReference>
<evidence type="ECO:0000259" key="1">
    <source>
        <dbReference type="Pfam" id="PF01882"/>
    </source>
</evidence>
<protein>
    <submittedName>
        <fullName evidence="2">DUF58 domain-containing protein</fullName>
    </submittedName>
</protein>
<dbReference type="SUPFAM" id="SSF53300">
    <property type="entry name" value="vWA-like"/>
    <property type="match status" value="1"/>
</dbReference>
<dbReference type="Pfam" id="PF01882">
    <property type="entry name" value="DUF58"/>
    <property type="match status" value="1"/>
</dbReference>
<evidence type="ECO:0000313" key="3">
    <source>
        <dbReference type="Proteomes" id="UP000714380"/>
    </source>
</evidence>
<comment type="caution">
    <text evidence="2">The sequence shown here is derived from an EMBL/GenBank/DDBJ whole genome shotgun (WGS) entry which is preliminary data.</text>
</comment>
<dbReference type="InterPro" id="IPR036465">
    <property type="entry name" value="vWFA_dom_sf"/>
</dbReference>
<dbReference type="PANTHER" id="PTHR33608">
    <property type="entry name" value="BLL2464 PROTEIN"/>
    <property type="match status" value="1"/>
</dbReference>
<name>A0ABS7ZRM9_9GAMM</name>
<dbReference type="EMBL" id="JAEDAH010000078">
    <property type="protein sequence ID" value="MCA6064432.1"/>
    <property type="molecule type" value="Genomic_DNA"/>
</dbReference>
<dbReference type="InterPro" id="IPR002881">
    <property type="entry name" value="DUF58"/>
</dbReference>
<accession>A0ABS7ZRM9</accession>
<dbReference type="RefSeq" id="WP_225675403.1">
    <property type="nucleotide sequence ID" value="NZ_JAEDAH010000078.1"/>
</dbReference>
<proteinExistence type="predicted"/>
<dbReference type="Proteomes" id="UP000714380">
    <property type="component" value="Unassembled WGS sequence"/>
</dbReference>
<organism evidence="2 3">
    <name type="scientific">Thalassolituus marinus</name>
    <dbReference type="NCBI Taxonomy" id="671053"/>
    <lineage>
        <taxon>Bacteria</taxon>
        <taxon>Pseudomonadati</taxon>
        <taxon>Pseudomonadota</taxon>
        <taxon>Gammaproteobacteria</taxon>
        <taxon>Oceanospirillales</taxon>
        <taxon>Oceanospirillaceae</taxon>
        <taxon>Thalassolituus</taxon>
    </lineage>
</organism>
<gene>
    <name evidence="2" type="ORF">I9W95_12520</name>
</gene>
<sequence>MESVFSLGAEIRAQQLVGLRSLAPFLPLQKQKKVLNDLAGGHTSAIRGRGIDYAEVRAYQPGDDIRSMDWRVTARTGDAHIKVFREEKERPVILICDLRSHMQFGTQRVFKHVLAADLTALFAWSALAHGDRIGALLFSNDQETDLRPKPGRKQVLQILNSLSEPRPQQPAAADRMAQMCRHLRRVVRPGSAVYFISDFHGFDDNCERQLYQITQHSDLVCIRLSDPMEAELPPPGRYSIRQGEQTRILNSADSTNRERYRQNWLQRRDQLKQQMNRLRVPLLELSTDNADPLPLLRQGLGIGGKR</sequence>